<sequence>DDKVFDVVIVGAGIIGLSVARQFLMDSDLSVAIVDKGLPCSGATGAGIP</sequence>
<feature type="non-terminal residue" evidence="2">
    <location>
        <position position="1"/>
    </location>
</feature>
<feature type="domain" description="FAD dependent oxidoreductase" evidence="1">
    <location>
        <begin position="6"/>
        <end position="46"/>
    </location>
</feature>
<name>A0A2K3JNV1_TRIPR</name>
<evidence type="ECO:0000259" key="1">
    <source>
        <dbReference type="Pfam" id="PF01266"/>
    </source>
</evidence>
<dbReference type="Proteomes" id="UP000236291">
    <property type="component" value="Unassembled WGS sequence"/>
</dbReference>
<organism evidence="2 3">
    <name type="scientific">Trifolium pratense</name>
    <name type="common">Red clover</name>
    <dbReference type="NCBI Taxonomy" id="57577"/>
    <lineage>
        <taxon>Eukaryota</taxon>
        <taxon>Viridiplantae</taxon>
        <taxon>Streptophyta</taxon>
        <taxon>Embryophyta</taxon>
        <taxon>Tracheophyta</taxon>
        <taxon>Spermatophyta</taxon>
        <taxon>Magnoliopsida</taxon>
        <taxon>eudicotyledons</taxon>
        <taxon>Gunneridae</taxon>
        <taxon>Pentapetalae</taxon>
        <taxon>rosids</taxon>
        <taxon>fabids</taxon>
        <taxon>Fabales</taxon>
        <taxon>Fabaceae</taxon>
        <taxon>Papilionoideae</taxon>
        <taxon>50 kb inversion clade</taxon>
        <taxon>NPAAA clade</taxon>
        <taxon>Hologalegina</taxon>
        <taxon>IRL clade</taxon>
        <taxon>Trifolieae</taxon>
        <taxon>Trifolium</taxon>
    </lineage>
</organism>
<reference evidence="2 3" key="2">
    <citation type="journal article" date="2017" name="Front. Plant Sci.">
        <title>Gene Classification and Mining of Molecular Markers Useful in Red Clover (Trifolium pratense) Breeding.</title>
        <authorList>
            <person name="Istvanek J."/>
            <person name="Dluhosova J."/>
            <person name="Dluhos P."/>
            <person name="Patkova L."/>
            <person name="Nedelnik J."/>
            <person name="Repkova J."/>
        </authorList>
    </citation>
    <scope>NUCLEOTIDE SEQUENCE [LARGE SCALE GENOMIC DNA]</scope>
    <source>
        <strain evidence="3">cv. Tatra</strain>
        <tissue evidence="2">Young leaves</tissue>
    </source>
</reference>
<proteinExistence type="predicted"/>
<dbReference type="AlphaFoldDB" id="A0A2K3JNV1"/>
<comment type="caution">
    <text evidence="2">The sequence shown here is derived from an EMBL/GenBank/DDBJ whole genome shotgun (WGS) entry which is preliminary data.</text>
</comment>
<reference evidence="2 3" key="1">
    <citation type="journal article" date="2014" name="Am. J. Bot.">
        <title>Genome assembly and annotation for red clover (Trifolium pratense; Fabaceae).</title>
        <authorList>
            <person name="Istvanek J."/>
            <person name="Jaros M."/>
            <person name="Krenek A."/>
            <person name="Repkova J."/>
        </authorList>
    </citation>
    <scope>NUCLEOTIDE SEQUENCE [LARGE SCALE GENOMIC DNA]</scope>
    <source>
        <strain evidence="3">cv. Tatra</strain>
        <tissue evidence="2">Young leaves</tissue>
    </source>
</reference>
<dbReference type="Pfam" id="PF01266">
    <property type="entry name" value="DAO"/>
    <property type="match status" value="1"/>
</dbReference>
<evidence type="ECO:0000313" key="2">
    <source>
        <dbReference type="EMBL" id="PNX55721.1"/>
    </source>
</evidence>
<evidence type="ECO:0000313" key="3">
    <source>
        <dbReference type="Proteomes" id="UP000236291"/>
    </source>
</evidence>
<dbReference type="SUPFAM" id="SSF51905">
    <property type="entry name" value="FAD/NAD(P)-binding domain"/>
    <property type="match status" value="1"/>
</dbReference>
<dbReference type="InterPro" id="IPR036188">
    <property type="entry name" value="FAD/NAD-bd_sf"/>
</dbReference>
<dbReference type="ExpressionAtlas" id="A0A2K3JNV1">
    <property type="expression patterns" value="baseline"/>
</dbReference>
<accession>A0A2K3JNV1</accession>
<dbReference type="EMBL" id="ASHM01072524">
    <property type="protein sequence ID" value="PNX55721.1"/>
    <property type="molecule type" value="Genomic_DNA"/>
</dbReference>
<protein>
    <submittedName>
        <fullName evidence="2">D-amino acid dehydrogenase small subunit-like protein</fullName>
    </submittedName>
</protein>
<gene>
    <name evidence="2" type="ORF">L195_g049351</name>
</gene>
<dbReference type="STRING" id="57577.A0A2K3JNV1"/>
<dbReference type="InterPro" id="IPR006076">
    <property type="entry name" value="FAD-dep_OxRdtase"/>
</dbReference>
<dbReference type="Gene3D" id="3.50.50.60">
    <property type="entry name" value="FAD/NAD(P)-binding domain"/>
    <property type="match status" value="1"/>
</dbReference>